<dbReference type="GO" id="GO:0071949">
    <property type="term" value="F:FAD binding"/>
    <property type="evidence" value="ECO:0007669"/>
    <property type="project" value="InterPro"/>
</dbReference>
<dbReference type="PANTHER" id="PTHR43762:SF1">
    <property type="entry name" value="D-ARABINONO-1,4-LACTONE OXIDASE"/>
    <property type="match status" value="1"/>
</dbReference>
<dbReference type="Gene3D" id="3.30.43.10">
    <property type="entry name" value="Uridine Diphospho-n-acetylenolpyruvylglucosamine Reductase, domain 2"/>
    <property type="match status" value="1"/>
</dbReference>
<dbReference type="Gene3D" id="3.30.465.10">
    <property type="match status" value="1"/>
</dbReference>
<name>A0A9N9CZ85_9GLOM</name>
<dbReference type="InterPro" id="IPR016169">
    <property type="entry name" value="FAD-bd_PCMH_sub2"/>
</dbReference>
<feature type="domain" description="FAD-binding PCMH-type" evidence="2">
    <location>
        <begin position="70"/>
        <end position="246"/>
    </location>
</feature>
<dbReference type="Proteomes" id="UP000789572">
    <property type="component" value="Unassembled WGS sequence"/>
</dbReference>
<dbReference type="InterPro" id="IPR036318">
    <property type="entry name" value="FAD-bd_PCMH-like_sf"/>
</dbReference>
<keyword evidence="4" id="KW-1185">Reference proteome</keyword>
<dbReference type="InterPro" id="IPR006094">
    <property type="entry name" value="Oxid_FAD_bind_N"/>
</dbReference>
<feature type="non-terminal residue" evidence="3">
    <location>
        <position position="1"/>
    </location>
</feature>
<dbReference type="OrthoDB" id="610608at2759"/>
<proteinExistence type="predicted"/>
<dbReference type="PROSITE" id="PS51387">
    <property type="entry name" value="FAD_PCMH"/>
    <property type="match status" value="1"/>
</dbReference>
<gene>
    <name evidence="3" type="ORF">POCULU_LOCUS8267</name>
</gene>
<protein>
    <submittedName>
        <fullName evidence="3">6596_t:CDS:1</fullName>
    </submittedName>
</protein>
<evidence type="ECO:0000259" key="2">
    <source>
        <dbReference type="PROSITE" id="PS51387"/>
    </source>
</evidence>
<feature type="region of interest" description="Disordered" evidence="1">
    <location>
        <begin position="35"/>
        <end position="57"/>
    </location>
</feature>
<evidence type="ECO:0000313" key="4">
    <source>
        <dbReference type="Proteomes" id="UP000789572"/>
    </source>
</evidence>
<dbReference type="GO" id="GO:0016899">
    <property type="term" value="F:oxidoreductase activity, acting on the CH-OH group of donors, oxygen as acceptor"/>
    <property type="evidence" value="ECO:0007669"/>
    <property type="project" value="InterPro"/>
</dbReference>
<reference evidence="3" key="1">
    <citation type="submission" date="2021-06" db="EMBL/GenBank/DDBJ databases">
        <authorList>
            <person name="Kallberg Y."/>
            <person name="Tangrot J."/>
            <person name="Rosling A."/>
        </authorList>
    </citation>
    <scope>NUCLEOTIDE SEQUENCE</scope>
    <source>
        <strain evidence="3">IA702</strain>
    </source>
</reference>
<dbReference type="AlphaFoldDB" id="A0A9N9CZ85"/>
<sequence length="286" mass="31690">MDHVINEDLEQVIFDKLQNNQGSIVRGVKRYLRTIRPESHGPDSSTESKDNTAGLPIPELGKSWTNWAHTISFTPKYTFRPQNLDQLIACVKKANNENLKIRCAAEGHSWSTLSVTQSCLLLTDDLNEVTAEQQSNGDWVLHAEAGASISKIDDYLREHSPPLTIESMVVLTSISIGGAIAPGCHGATTEARTLSEQVVGLEIVTGSGELHKFVDDPNNPDEMSAARVSLGLLGVIYKVSFRVKPMFKFRMIDSLPLVSQFTNKYLENLVKNSFGIEVLYWPFNTS</sequence>
<evidence type="ECO:0000313" key="3">
    <source>
        <dbReference type="EMBL" id="CAG8617699.1"/>
    </source>
</evidence>
<comment type="caution">
    <text evidence="3">The sequence shown here is derived from an EMBL/GenBank/DDBJ whole genome shotgun (WGS) entry which is preliminary data.</text>
</comment>
<dbReference type="InterPro" id="IPR016166">
    <property type="entry name" value="FAD-bd_PCMH"/>
</dbReference>
<dbReference type="InterPro" id="IPR016167">
    <property type="entry name" value="FAD-bd_PCMH_sub1"/>
</dbReference>
<evidence type="ECO:0000256" key="1">
    <source>
        <dbReference type="SAM" id="MobiDB-lite"/>
    </source>
</evidence>
<dbReference type="EMBL" id="CAJVPJ010002289">
    <property type="protein sequence ID" value="CAG8617699.1"/>
    <property type="molecule type" value="Genomic_DNA"/>
</dbReference>
<dbReference type="SUPFAM" id="SSF56176">
    <property type="entry name" value="FAD-binding/transporter-associated domain-like"/>
    <property type="match status" value="1"/>
</dbReference>
<dbReference type="PANTHER" id="PTHR43762">
    <property type="entry name" value="L-GULONOLACTONE OXIDASE"/>
    <property type="match status" value="1"/>
</dbReference>
<dbReference type="InterPro" id="IPR010031">
    <property type="entry name" value="FAD_lactone_oxidase-like"/>
</dbReference>
<dbReference type="Pfam" id="PF01565">
    <property type="entry name" value="FAD_binding_4"/>
    <property type="match status" value="1"/>
</dbReference>
<organism evidence="3 4">
    <name type="scientific">Paraglomus occultum</name>
    <dbReference type="NCBI Taxonomy" id="144539"/>
    <lineage>
        <taxon>Eukaryota</taxon>
        <taxon>Fungi</taxon>
        <taxon>Fungi incertae sedis</taxon>
        <taxon>Mucoromycota</taxon>
        <taxon>Glomeromycotina</taxon>
        <taxon>Glomeromycetes</taxon>
        <taxon>Paraglomerales</taxon>
        <taxon>Paraglomeraceae</taxon>
        <taxon>Paraglomus</taxon>
    </lineage>
</organism>
<accession>A0A9N9CZ85</accession>
<feature type="compositionally biased region" description="Basic and acidic residues" evidence="1">
    <location>
        <begin position="35"/>
        <end position="50"/>
    </location>
</feature>